<dbReference type="GO" id="GO:0004645">
    <property type="term" value="F:1,4-alpha-oligoglucan phosphorylase activity"/>
    <property type="evidence" value="ECO:0007669"/>
    <property type="project" value="InterPro"/>
</dbReference>
<reference evidence="8" key="1">
    <citation type="journal article" date="2020" name="mSystems">
        <title>Genome- and Community-Level Interaction Insights into Carbon Utilization and Element Cycling Functions of Hydrothermarchaeota in Hydrothermal Sediment.</title>
        <authorList>
            <person name="Zhou Z."/>
            <person name="Liu Y."/>
            <person name="Xu W."/>
            <person name="Pan J."/>
            <person name="Luo Z.H."/>
            <person name="Li M."/>
        </authorList>
    </citation>
    <scope>NUCLEOTIDE SEQUENCE [LARGE SCALE GENOMIC DNA]</scope>
    <source>
        <strain evidence="8">HyVt-76</strain>
    </source>
</reference>
<gene>
    <name evidence="8" type="ORF">ENL21_09270</name>
</gene>
<comment type="catalytic activity">
    <reaction evidence="6">
        <text>thymidine + phosphate = 2-deoxy-alpha-D-ribose 1-phosphate + thymine</text>
        <dbReference type="Rhea" id="RHEA:16037"/>
        <dbReference type="ChEBI" id="CHEBI:17748"/>
        <dbReference type="ChEBI" id="CHEBI:17821"/>
        <dbReference type="ChEBI" id="CHEBI:43474"/>
        <dbReference type="ChEBI" id="CHEBI:57259"/>
        <dbReference type="EC" id="2.4.2.4"/>
    </reaction>
</comment>
<dbReference type="InterPro" id="IPR036566">
    <property type="entry name" value="PYNP-like_C_sf"/>
</dbReference>
<dbReference type="Pfam" id="PF00591">
    <property type="entry name" value="Glycos_transf_3"/>
    <property type="match status" value="1"/>
</dbReference>
<evidence type="ECO:0000256" key="3">
    <source>
        <dbReference type="ARBA" id="ARBA00011892"/>
    </source>
</evidence>
<evidence type="ECO:0000256" key="5">
    <source>
        <dbReference type="ARBA" id="ARBA00022679"/>
    </source>
</evidence>
<comment type="similarity">
    <text evidence="1">Belongs to the thymidine/pyrimidine-nucleoside phosphorylase family.</text>
</comment>
<dbReference type="NCBIfam" id="TIGR02644">
    <property type="entry name" value="Y_phosphoryl"/>
    <property type="match status" value="1"/>
</dbReference>
<evidence type="ECO:0000256" key="1">
    <source>
        <dbReference type="ARBA" id="ARBA00006915"/>
    </source>
</evidence>
<dbReference type="GO" id="GO:0009032">
    <property type="term" value="F:thymidine phosphorylase activity"/>
    <property type="evidence" value="ECO:0007669"/>
    <property type="project" value="UniProtKB-EC"/>
</dbReference>
<name>A0A7V5LKH3_CALAY</name>
<dbReference type="AlphaFoldDB" id="A0A7V5LKH3"/>
<dbReference type="InterPro" id="IPR000312">
    <property type="entry name" value="Glycosyl_Trfase_fam3"/>
</dbReference>
<dbReference type="Gene3D" id="1.20.970.10">
    <property type="entry name" value="Transferase, Pyrimidine Nucleoside Phosphorylase, Chain C"/>
    <property type="match status" value="1"/>
</dbReference>
<evidence type="ECO:0000256" key="2">
    <source>
        <dbReference type="ARBA" id="ARBA00011738"/>
    </source>
</evidence>
<feature type="domain" description="Pyrimidine nucleoside phosphorylase C-terminal" evidence="7">
    <location>
        <begin position="346"/>
        <end position="420"/>
    </location>
</feature>
<keyword evidence="4 8" id="KW-0328">Glycosyltransferase</keyword>
<sequence>MLNMYEIIKKKRDAQALTAEEIEFAVNGYTTGRVPDYQMSALLMAMFIRGLNEEESHVYTEALLNSGERIDLSAIPGIKVDKHSTGGVGDKVSIVLAPLVAAAGVPVPMISGRGLGHTGGTLDKLESIPQFRVNLEIDEFKIILKKVGACLIGQTQTIVPADKKIYALRDVTATIESIPLITGSIMSKKIAEGINALVLDIKTGSGAFMREYDQARELARQLIQTGERFGIKTVAYLTNMDQPLGQTVGNWLEVMECMDVLNGAGPQDLIDITVTLAGAMIFLGKKAETIEQGKQLARELLQSGAAREKFIEIVKAQNGDPYFLLQPDSYPQAKYQAKVLAEKDGYIQRIDALETGLSAVMLGAGRQKAEDQIDPKAGIVIHKKAGQQVKKDEPIMTVYSDKESVIKPTVQRLQKAVSYADEKPRAEPLIFEFLDKDSF</sequence>
<comment type="subunit">
    <text evidence="2">Homodimer.</text>
</comment>
<dbReference type="PROSITE" id="PS00647">
    <property type="entry name" value="THYMID_PHOSPHORYLASE"/>
    <property type="match status" value="1"/>
</dbReference>
<dbReference type="Gene3D" id="3.90.1170.30">
    <property type="entry name" value="Pyrimidine nucleoside phosphorylase-like, C-terminal domain"/>
    <property type="match status" value="1"/>
</dbReference>
<dbReference type="Pfam" id="PF07831">
    <property type="entry name" value="PYNP_C"/>
    <property type="match status" value="1"/>
</dbReference>
<evidence type="ECO:0000256" key="4">
    <source>
        <dbReference type="ARBA" id="ARBA00022676"/>
    </source>
</evidence>
<dbReference type="InterPro" id="IPR035902">
    <property type="entry name" value="Nuc_phospho_transferase"/>
</dbReference>
<dbReference type="SUPFAM" id="SSF54680">
    <property type="entry name" value="Pyrimidine nucleoside phosphorylase C-terminal domain"/>
    <property type="match status" value="1"/>
</dbReference>
<dbReference type="InterPro" id="IPR018090">
    <property type="entry name" value="Pyrmidine_PPas_bac/euk"/>
</dbReference>
<dbReference type="SUPFAM" id="SSF52418">
    <property type="entry name" value="Nucleoside phosphorylase/phosphoribosyltransferase catalytic domain"/>
    <property type="match status" value="1"/>
</dbReference>
<dbReference type="GO" id="GO:0005829">
    <property type="term" value="C:cytosol"/>
    <property type="evidence" value="ECO:0007669"/>
    <property type="project" value="TreeGrafter"/>
</dbReference>
<dbReference type="PANTHER" id="PTHR10515:SF0">
    <property type="entry name" value="THYMIDINE PHOSPHORYLASE"/>
    <property type="match status" value="1"/>
</dbReference>
<evidence type="ECO:0000313" key="8">
    <source>
        <dbReference type="EMBL" id="HHE55960.1"/>
    </source>
</evidence>
<dbReference type="FunFam" id="3.40.1030.10:FF:000003">
    <property type="entry name" value="Pyrimidine-nucleoside phosphorylase"/>
    <property type="match status" value="1"/>
</dbReference>
<dbReference type="InterPro" id="IPR000053">
    <property type="entry name" value="Thymidine/pyrmidine_PPase"/>
</dbReference>
<dbReference type="GO" id="GO:0006213">
    <property type="term" value="P:pyrimidine nucleoside metabolic process"/>
    <property type="evidence" value="ECO:0007669"/>
    <property type="project" value="InterPro"/>
</dbReference>
<dbReference type="PIRSF" id="PIRSF000478">
    <property type="entry name" value="TP_PyNP"/>
    <property type="match status" value="1"/>
</dbReference>
<dbReference type="SMART" id="SM00941">
    <property type="entry name" value="PYNP_C"/>
    <property type="match status" value="1"/>
</dbReference>
<proteinExistence type="inferred from homology"/>
<dbReference type="InterPro" id="IPR036320">
    <property type="entry name" value="Glycosyl_Trfase_fam3_N_dom_sf"/>
</dbReference>
<protein>
    <recommendedName>
        <fullName evidence="3">thymidine phosphorylase</fullName>
        <ecNumber evidence="3">2.4.2.4</ecNumber>
    </recommendedName>
</protein>
<dbReference type="Pfam" id="PF02885">
    <property type="entry name" value="Glycos_trans_3N"/>
    <property type="match status" value="1"/>
</dbReference>
<dbReference type="GO" id="GO:0006206">
    <property type="term" value="P:pyrimidine nucleobase metabolic process"/>
    <property type="evidence" value="ECO:0007669"/>
    <property type="project" value="InterPro"/>
</dbReference>
<dbReference type="PANTHER" id="PTHR10515">
    <property type="entry name" value="THYMIDINE PHOSPHORYLASE"/>
    <property type="match status" value="1"/>
</dbReference>
<evidence type="ECO:0000259" key="7">
    <source>
        <dbReference type="SMART" id="SM00941"/>
    </source>
</evidence>
<keyword evidence="5 8" id="KW-0808">Transferase</keyword>
<dbReference type="InterPro" id="IPR017459">
    <property type="entry name" value="Glycosyl_Trfase_fam3_N_dom"/>
</dbReference>
<dbReference type="NCBIfam" id="NF004490">
    <property type="entry name" value="PRK05820.1"/>
    <property type="match status" value="1"/>
</dbReference>
<dbReference type="Gene3D" id="3.40.1030.10">
    <property type="entry name" value="Nucleoside phosphorylase/phosphoribosyltransferase catalytic domain"/>
    <property type="match status" value="1"/>
</dbReference>
<dbReference type="SUPFAM" id="SSF47648">
    <property type="entry name" value="Nucleoside phosphorylase/phosphoribosyltransferase N-terminal domain"/>
    <property type="match status" value="1"/>
</dbReference>
<dbReference type="InterPro" id="IPR017872">
    <property type="entry name" value="Pyrmidine_PPase_CS"/>
</dbReference>
<dbReference type="EMBL" id="DRTD01000695">
    <property type="protein sequence ID" value="HHE55960.1"/>
    <property type="molecule type" value="Genomic_DNA"/>
</dbReference>
<dbReference type="InterPro" id="IPR013102">
    <property type="entry name" value="PYNP_C"/>
</dbReference>
<accession>A0A7V5LKH3</accession>
<dbReference type="Proteomes" id="UP000886111">
    <property type="component" value="Unassembled WGS sequence"/>
</dbReference>
<comment type="caution">
    <text evidence="8">The sequence shown here is derived from an EMBL/GenBank/DDBJ whole genome shotgun (WGS) entry which is preliminary data.</text>
</comment>
<organism evidence="8">
    <name type="scientific">Caldithrix abyssi</name>
    <dbReference type="NCBI Taxonomy" id="187145"/>
    <lineage>
        <taxon>Bacteria</taxon>
        <taxon>Pseudomonadati</taxon>
        <taxon>Calditrichota</taxon>
        <taxon>Calditrichia</taxon>
        <taxon>Calditrichales</taxon>
        <taxon>Calditrichaceae</taxon>
        <taxon>Caldithrix</taxon>
    </lineage>
</organism>
<dbReference type="EC" id="2.4.2.4" evidence="3"/>
<evidence type="ECO:0000256" key="6">
    <source>
        <dbReference type="ARBA" id="ARBA00048550"/>
    </source>
</evidence>